<dbReference type="Proteomes" id="UP000765507">
    <property type="component" value="Unassembled WGS sequence"/>
</dbReference>
<proteinExistence type="predicted"/>
<gene>
    <name evidence="2" type="ORF">G0U57_020294</name>
</gene>
<dbReference type="EMBL" id="JAHGAV010000841">
    <property type="protein sequence ID" value="KAG6923542.1"/>
    <property type="molecule type" value="Genomic_DNA"/>
</dbReference>
<evidence type="ECO:0000313" key="2">
    <source>
        <dbReference type="EMBL" id="KAG6923542.1"/>
    </source>
</evidence>
<reference evidence="2 3" key="1">
    <citation type="journal article" date="2020" name="G3 (Bethesda)">
        <title>Draft Genome of the Common Snapping Turtle, Chelydra serpentina, a Model for Phenotypic Plasticity in Reptiles.</title>
        <authorList>
            <person name="Das D."/>
            <person name="Singh S.K."/>
            <person name="Bierstedt J."/>
            <person name="Erickson A."/>
            <person name="Galli G.L.J."/>
            <person name="Crossley D.A. 2nd"/>
            <person name="Rhen T."/>
        </authorList>
    </citation>
    <scope>NUCLEOTIDE SEQUENCE [LARGE SCALE GENOMIC DNA]</scope>
    <source>
        <strain evidence="2">KW</strain>
    </source>
</reference>
<dbReference type="AlphaFoldDB" id="A0A8T1S321"/>
<evidence type="ECO:0000256" key="1">
    <source>
        <dbReference type="SAM" id="MobiDB-lite"/>
    </source>
</evidence>
<organism evidence="2 3">
    <name type="scientific">Chelydra serpentina</name>
    <name type="common">Snapping turtle</name>
    <name type="synonym">Testudo serpentina</name>
    <dbReference type="NCBI Taxonomy" id="8475"/>
    <lineage>
        <taxon>Eukaryota</taxon>
        <taxon>Metazoa</taxon>
        <taxon>Chordata</taxon>
        <taxon>Craniata</taxon>
        <taxon>Vertebrata</taxon>
        <taxon>Euteleostomi</taxon>
        <taxon>Archelosauria</taxon>
        <taxon>Testudinata</taxon>
        <taxon>Testudines</taxon>
        <taxon>Cryptodira</taxon>
        <taxon>Durocryptodira</taxon>
        <taxon>Americhelydia</taxon>
        <taxon>Chelydroidea</taxon>
        <taxon>Chelydridae</taxon>
        <taxon>Chelydra</taxon>
    </lineage>
</organism>
<accession>A0A8T1S321</accession>
<evidence type="ECO:0000313" key="3">
    <source>
        <dbReference type="Proteomes" id="UP000765507"/>
    </source>
</evidence>
<sequence>MSGEAPTVHTEQRRDRGGCPSRGVPDRSVACVNGSGRKW</sequence>
<keyword evidence="3" id="KW-1185">Reference proteome</keyword>
<feature type="region of interest" description="Disordered" evidence="1">
    <location>
        <begin position="1"/>
        <end position="39"/>
    </location>
</feature>
<name>A0A8T1S321_CHESE</name>
<comment type="caution">
    <text evidence="2">The sequence shown here is derived from an EMBL/GenBank/DDBJ whole genome shotgun (WGS) entry which is preliminary data.</text>
</comment>
<protein>
    <submittedName>
        <fullName evidence="2">Uncharacterized protein</fullName>
    </submittedName>
</protein>